<feature type="domain" description="Xylanolytic transcriptional activator regulatory" evidence="5">
    <location>
        <begin position="62"/>
        <end position="215"/>
    </location>
</feature>
<dbReference type="InterPro" id="IPR050613">
    <property type="entry name" value="Sec_Metabolite_Reg"/>
</dbReference>
<comment type="caution">
    <text evidence="6">The sequence shown here is derived from an EMBL/GenBank/DDBJ whole genome shotgun (WGS) entry which is preliminary data.</text>
</comment>
<dbReference type="Proteomes" id="UP001583193">
    <property type="component" value="Unassembled WGS sequence"/>
</dbReference>
<keyword evidence="3" id="KW-0804">Transcription</keyword>
<dbReference type="EMBL" id="JAVDPF010000012">
    <property type="protein sequence ID" value="KAL1878407.1"/>
    <property type="molecule type" value="Genomic_DNA"/>
</dbReference>
<evidence type="ECO:0000313" key="6">
    <source>
        <dbReference type="EMBL" id="KAL1878407.1"/>
    </source>
</evidence>
<evidence type="ECO:0000256" key="3">
    <source>
        <dbReference type="ARBA" id="ARBA00023163"/>
    </source>
</evidence>
<keyword evidence="4" id="KW-0539">Nucleus</keyword>
<dbReference type="PANTHER" id="PTHR31001:SF85">
    <property type="entry name" value="ZN(II)2CYS6 TRANSCRIPTION FACTOR (EUROFUNG)"/>
    <property type="match status" value="1"/>
</dbReference>
<evidence type="ECO:0000259" key="5">
    <source>
        <dbReference type="Pfam" id="PF04082"/>
    </source>
</evidence>
<proteinExistence type="predicted"/>
<keyword evidence="7" id="KW-1185">Reference proteome</keyword>
<dbReference type="CDD" id="cd12148">
    <property type="entry name" value="fungal_TF_MHR"/>
    <property type="match status" value="1"/>
</dbReference>
<comment type="subcellular location">
    <subcellularLocation>
        <location evidence="1">Nucleus</location>
    </subcellularLocation>
</comment>
<dbReference type="InterPro" id="IPR007219">
    <property type="entry name" value="XnlR_reg_dom"/>
</dbReference>
<evidence type="ECO:0000256" key="1">
    <source>
        <dbReference type="ARBA" id="ARBA00004123"/>
    </source>
</evidence>
<accession>A0ABR3XS45</accession>
<dbReference type="PANTHER" id="PTHR31001">
    <property type="entry name" value="UNCHARACTERIZED TRANSCRIPTIONAL REGULATORY PROTEIN"/>
    <property type="match status" value="1"/>
</dbReference>
<evidence type="ECO:0000256" key="4">
    <source>
        <dbReference type="ARBA" id="ARBA00023242"/>
    </source>
</evidence>
<gene>
    <name evidence="6" type="ORF">Plec18167_004479</name>
</gene>
<protein>
    <recommendedName>
        <fullName evidence="5">Xylanolytic transcriptional activator regulatory domain-containing protein</fullName>
    </recommendedName>
</protein>
<evidence type="ECO:0000313" key="7">
    <source>
        <dbReference type="Proteomes" id="UP001583193"/>
    </source>
</evidence>
<reference evidence="6 7" key="1">
    <citation type="journal article" date="2024" name="IMA Fungus">
        <title>IMA Genome - F19 : A genome assembly and annotation guide to empower mycologists, including annotated draft genome sequences of Ceratocystis pirilliformis, Diaporthe australafricana, Fusarium ophioides, Paecilomyces lecythidis, and Sporothrix stenoceras.</title>
        <authorList>
            <person name="Aylward J."/>
            <person name="Wilson A.M."/>
            <person name="Visagie C.M."/>
            <person name="Spraker J."/>
            <person name="Barnes I."/>
            <person name="Buitendag C."/>
            <person name="Ceriani C."/>
            <person name="Del Mar Angel L."/>
            <person name="du Plessis D."/>
            <person name="Fuchs T."/>
            <person name="Gasser K."/>
            <person name="Kramer D."/>
            <person name="Li W."/>
            <person name="Munsamy K."/>
            <person name="Piso A."/>
            <person name="Price J.L."/>
            <person name="Sonnekus B."/>
            <person name="Thomas C."/>
            <person name="van der Nest A."/>
            <person name="van Dijk A."/>
            <person name="van Heerden A."/>
            <person name="van Vuuren N."/>
            <person name="Yilmaz N."/>
            <person name="Duong T.A."/>
            <person name="van der Merwe N.A."/>
            <person name="Wingfield M.J."/>
            <person name="Wingfield B.D."/>
        </authorList>
    </citation>
    <scope>NUCLEOTIDE SEQUENCE [LARGE SCALE GENOMIC DNA]</scope>
    <source>
        <strain evidence="6 7">CMW 18167</strain>
    </source>
</reference>
<evidence type="ECO:0000256" key="2">
    <source>
        <dbReference type="ARBA" id="ARBA00023015"/>
    </source>
</evidence>
<name>A0ABR3XS45_9EURO</name>
<dbReference type="Pfam" id="PF04082">
    <property type="entry name" value="Fungal_trans"/>
    <property type="match status" value="1"/>
</dbReference>
<keyword evidence="2" id="KW-0805">Transcription regulation</keyword>
<organism evidence="6 7">
    <name type="scientific">Paecilomyces lecythidis</name>
    <dbReference type="NCBI Taxonomy" id="3004212"/>
    <lineage>
        <taxon>Eukaryota</taxon>
        <taxon>Fungi</taxon>
        <taxon>Dikarya</taxon>
        <taxon>Ascomycota</taxon>
        <taxon>Pezizomycotina</taxon>
        <taxon>Eurotiomycetes</taxon>
        <taxon>Eurotiomycetidae</taxon>
        <taxon>Eurotiales</taxon>
        <taxon>Thermoascaceae</taxon>
        <taxon>Paecilomyces</taxon>
    </lineage>
</organism>
<sequence>MRKNNVDFGRYASIWVSSTPGPGKEEEEVQTEFSEVYETVQFSGLKSGAQEHNTKNILWIWQTFVQQVNPLTKILHIPTLQQRILAVMWDTSSISDSLATLMFAVYNLVITPMSPEECENLFGESRVELLTRYRSATVHGLVKTNFLATRNLEILQALTLFLFSEPESELTCTLVSAAIRLGQMMGLHKENTELSVFDNEMRIRLWWQLRCLDSRSRAISNPGMRPLPACEFGDVRLPLNVNDADLHPEMVVAPVEHDGPTEMICVMMKFEFLNWLGSSPKAVRFREKIISGPPIRDSNISTKFEDEAINDLEAVWQGKYTRDCDTNIPLHALRKFFQSFAISRMRFKILHPRKRAPNNDGDLFMSREESDLLFESALITLEMVHLSLKGKLASHLFIQMTVNFQIDVYIYVVSELRRRFSGNRVALAWRLIEELYNEHPELIHDMENSSFVAFGNLTLEAWEERQKEIFPNLNLAEIGNIPQFISLLSKKRNEKMNEEASQIQPVANAIGLESLVDLQGTEYVSWEHWTDFLDL</sequence>